<reference evidence="3 4" key="1">
    <citation type="submission" date="2019-02" db="EMBL/GenBank/DDBJ databases">
        <title>Genome sequencing of the rare red list fungi Phlebia centrifuga.</title>
        <authorList>
            <person name="Buettner E."/>
            <person name="Kellner H."/>
        </authorList>
    </citation>
    <scope>NUCLEOTIDE SEQUENCE [LARGE SCALE GENOMIC DNA]</scope>
    <source>
        <strain evidence="3 4">DSM 108282</strain>
    </source>
</reference>
<dbReference type="Gene3D" id="2.60.40.420">
    <property type="entry name" value="Cupredoxins - blue copper proteins"/>
    <property type="match status" value="1"/>
</dbReference>
<gene>
    <name evidence="3" type="ORF">EW026_g4245</name>
</gene>
<feature type="chain" id="PRO_5020402379" description="Extracellular serine-rich protein" evidence="2">
    <location>
        <begin position="19"/>
        <end position="211"/>
    </location>
</feature>
<feature type="region of interest" description="Disordered" evidence="1">
    <location>
        <begin position="148"/>
        <end position="188"/>
    </location>
</feature>
<dbReference type="InterPro" id="IPR052953">
    <property type="entry name" value="Ser-rich/MCO-related"/>
</dbReference>
<name>A0A4S4KHN9_9APHY</name>
<accession>A0A4S4KHN9</accession>
<dbReference type="AlphaFoldDB" id="A0A4S4KHN9"/>
<dbReference type="PANTHER" id="PTHR34883">
    <property type="entry name" value="SERINE-RICH PROTEIN, PUTATIVE-RELATED-RELATED"/>
    <property type="match status" value="1"/>
</dbReference>
<feature type="signal peptide" evidence="2">
    <location>
        <begin position="1"/>
        <end position="18"/>
    </location>
</feature>
<evidence type="ECO:0000256" key="1">
    <source>
        <dbReference type="SAM" id="MobiDB-lite"/>
    </source>
</evidence>
<evidence type="ECO:0000313" key="4">
    <source>
        <dbReference type="Proteomes" id="UP000309038"/>
    </source>
</evidence>
<proteinExistence type="predicted"/>
<keyword evidence="2" id="KW-0732">Signal</keyword>
<evidence type="ECO:0008006" key="5">
    <source>
        <dbReference type="Google" id="ProtNLM"/>
    </source>
</evidence>
<evidence type="ECO:0000313" key="3">
    <source>
        <dbReference type="EMBL" id="THG97828.1"/>
    </source>
</evidence>
<dbReference type="Proteomes" id="UP000309038">
    <property type="component" value="Unassembled WGS sequence"/>
</dbReference>
<protein>
    <recommendedName>
        <fullName evidence="5">Extracellular serine-rich protein</fullName>
    </recommendedName>
</protein>
<dbReference type="SUPFAM" id="SSF49503">
    <property type="entry name" value="Cupredoxins"/>
    <property type="match status" value="1"/>
</dbReference>
<sequence length="211" mass="21275">MRSASFLVAALVASVASAATITIQVGANTTANASLIFQPQEVHAQQGDIVVFNFTNGTYDVIQAAFASPCIPISDINPAINGFNSGPRPADNGSTRTTLPVTINDNFTAIWFYDNSTCFEGGVGVINANDSSTETLLGFARNAERLNGTATSSSVSPSATAPGSSGTNSGSSSGTSSSSAPSASSNPAERNAMLGSALALPFAALAVIFAL</sequence>
<evidence type="ECO:0000256" key="2">
    <source>
        <dbReference type="SAM" id="SignalP"/>
    </source>
</evidence>
<dbReference type="EMBL" id="SGPJ01000147">
    <property type="protein sequence ID" value="THG97828.1"/>
    <property type="molecule type" value="Genomic_DNA"/>
</dbReference>
<dbReference type="PANTHER" id="PTHR34883:SF15">
    <property type="entry name" value="EXTRACELLULAR SERINE-RICH PROTEIN"/>
    <property type="match status" value="1"/>
</dbReference>
<dbReference type="InterPro" id="IPR008972">
    <property type="entry name" value="Cupredoxin"/>
</dbReference>
<comment type="caution">
    <text evidence="3">The sequence shown here is derived from an EMBL/GenBank/DDBJ whole genome shotgun (WGS) entry which is preliminary data.</text>
</comment>
<keyword evidence="4" id="KW-1185">Reference proteome</keyword>
<organism evidence="3 4">
    <name type="scientific">Hermanssonia centrifuga</name>
    <dbReference type="NCBI Taxonomy" id="98765"/>
    <lineage>
        <taxon>Eukaryota</taxon>
        <taxon>Fungi</taxon>
        <taxon>Dikarya</taxon>
        <taxon>Basidiomycota</taxon>
        <taxon>Agaricomycotina</taxon>
        <taxon>Agaricomycetes</taxon>
        <taxon>Polyporales</taxon>
        <taxon>Meruliaceae</taxon>
        <taxon>Hermanssonia</taxon>
    </lineage>
</organism>